<sequence>MYFLQIEIPPSFLERLARDAGMLTEGYVRMERLHYVKDPKLLQLGLWMLEELQNEGRQGKIYCDSLSNMLTMHLLSHYAKVSRGPVQARLAVNPDILYSIDYMKEHLNEELALQELANLANVSLSHFMKLFKQQTGQTPHHYLIRLRIERAKTLICTGEYSLREIADQAGFADQGHFSRMFKRQTGMTPKKYMHEVTANPLPAK</sequence>
<dbReference type="Proteomes" id="UP001153404">
    <property type="component" value="Unassembled WGS sequence"/>
</dbReference>
<evidence type="ECO:0000259" key="4">
    <source>
        <dbReference type="PROSITE" id="PS01124"/>
    </source>
</evidence>
<dbReference type="SMART" id="SM00342">
    <property type="entry name" value="HTH_ARAC"/>
    <property type="match status" value="1"/>
</dbReference>
<dbReference type="PROSITE" id="PS00041">
    <property type="entry name" value="HTH_ARAC_FAMILY_1"/>
    <property type="match status" value="1"/>
</dbReference>
<gene>
    <name evidence="5" type="ORF">OMP40_31780</name>
</gene>
<evidence type="ECO:0000256" key="3">
    <source>
        <dbReference type="ARBA" id="ARBA00023163"/>
    </source>
</evidence>
<evidence type="ECO:0000256" key="1">
    <source>
        <dbReference type="ARBA" id="ARBA00023015"/>
    </source>
</evidence>
<keyword evidence="1" id="KW-0805">Transcription regulation</keyword>
<evidence type="ECO:0000313" key="6">
    <source>
        <dbReference type="Proteomes" id="UP001153404"/>
    </source>
</evidence>
<accession>A0A9X4QXD2</accession>
<reference evidence="5" key="1">
    <citation type="submission" date="2022-10" db="EMBL/GenBank/DDBJ databases">
        <title>Comparative genomic analysis of Cohnella hashimotonis sp. nov., isolated from the International Space Station.</title>
        <authorList>
            <person name="Simpson A."/>
            <person name="Venkateswaran K."/>
        </authorList>
    </citation>
    <scope>NUCLEOTIDE SEQUENCE</scope>
    <source>
        <strain evidence="5">DSM 28161</strain>
    </source>
</reference>
<feature type="domain" description="HTH araC/xylS-type" evidence="4">
    <location>
        <begin position="97"/>
        <end position="195"/>
    </location>
</feature>
<evidence type="ECO:0000256" key="2">
    <source>
        <dbReference type="ARBA" id="ARBA00023125"/>
    </source>
</evidence>
<protein>
    <submittedName>
        <fullName evidence="5">AraC family transcriptional regulator</fullName>
    </submittedName>
</protein>
<comment type="caution">
    <text evidence="5">The sequence shown here is derived from an EMBL/GenBank/DDBJ whole genome shotgun (WGS) entry which is preliminary data.</text>
</comment>
<keyword evidence="2" id="KW-0238">DNA-binding</keyword>
<dbReference type="EMBL" id="JAPDIA010000008">
    <property type="protein sequence ID" value="MDG0813357.1"/>
    <property type="molecule type" value="Genomic_DNA"/>
</dbReference>
<organism evidence="5 6">
    <name type="scientific">Cohnella rhizosphaerae</name>
    <dbReference type="NCBI Taxonomy" id="1457232"/>
    <lineage>
        <taxon>Bacteria</taxon>
        <taxon>Bacillati</taxon>
        <taxon>Bacillota</taxon>
        <taxon>Bacilli</taxon>
        <taxon>Bacillales</taxon>
        <taxon>Paenibacillaceae</taxon>
        <taxon>Cohnella</taxon>
    </lineage>
</organism>
<dbReference type="Gene3D" id="1.10.10.60">
    <property type="entry name" value="Homeodomain-like"/>
    <property type="match status" value="2"/>
</dbReference>
<dbReference type="GO" id="GO:0003700">
    <property type="term" value="F:DNA-binding transcription factor activity"/>
    <property type="evidence" value="ECO:0007669"/>
    <property type="project" value="InterPro"/>
</dbReference>
<dbReference type="InterPro" id="IPR018062">
    <property type="entry name" value="HTH_AraC-typ_CS"/>
</dbReference>
<evidence type="ECO:0000313" key="5">
    <source>
        <dbReference type="EMBL" id="MDG0813357.1"/>
    </source>
</evidence>
<dbReference type="InterPro" id="IPR009057">
    <property type="entry name" value="Homeodomain-like_sf"/>
</dbReference>
<dbReference type="GO" id="GO:0043565">
    <property type="term" value="F:sequence-specific DNA binding"/>
    <property type="evidence" value="ECO:0007669"/>
    <property type="project" value="InterPro"/>
</dbReference>
<dbReference type="PANTHER" id="PTHR46796:SF6">
    <property type="entry name" value="ARAC SUBFAMILY"/>
    <property type="match status" value="1"/>
</dbReference>
<dbReference type="RefSeq" id="WP_277537243.1">
    <property type="nucleotide sequence ID" value="NZ_JAPDIA010000008.1"/>
</dbReference>
<dbReference type="PROSITE" id="PS01124">
    <property type="entry name" value="HTH_ARAC_FAMILY_2"/>
    <property type="match status" value="1"/>
</dbReference>
<proteinExistence type="predicted"/>
<dbReference type="AlphaFoldDB" id="A0A9X4QXD2"/>
<dbReference type="PANTHER" id="PTHR46796">
    <property type="entry name" value="HTH-TYPE TRANSCRIPTIONAL ACTIVATOR RHAS-RELATED"/>
    <property type="match status" value="1"/>
</dbReference>
<dbReference type="SUPFAM" id="SSF46689">
    <property type="entry name" value="Homeodomain-like"/>
    <property type="match status" value="2"/>
</dbReference>
<dbReference type="InterPro" id="IPR050204">
    <property type="entry name" value="AraC_XylS_family_regulators"/>
</dbReference>
<dbReference type="PRINTS" id="PR00032">
    <property type="entry name" value="HTHARAC"/>
</dbReference>
<keyword evidence="3" id="KW-0804">Transcription</keyword>
<keyword evidence="6" id="KW-1185">Reference proteome</keyword>
<dbReference type="InterPro" id="IPR020449">
    <property type="entry name" value="Tscrpt_reg_AraC-type_HTH"/>
</dbReference>
<dbReference type="Pfam" id="PF12833">
    <property type="entry name" value="HTH_18"/>
    <property type="match status" value="1"/>
</dbReference>
<dbReference type="InterPro" id="IPR018060">
    <property type="entry name" value="HTH_AraC"/>
</dbReference>
<name>A0A9X4QXD2_9BACL</name>